<proteinExistence type="predicted"/>
<keyword evidence="1" id="KW-0472">Membrane</keyword>
<feature type="transmembrane region" description="Helical" evidence="1">
    <location>
        <begin position="7"/>
        <end position="25"/>
    </location>
</feature>
<accession>A0A2H0BD02</accession>
<evidence type="ECO:0000313" key="4">
    <source>
        <dbReference type="EMBL" id="PIP55506.1"/>
    </source>
</evidence>
<feature type="domain" description="Bacterial spore germination immunoglobulin-like" evidence="3">
    <location>
        <begin position="51"/>
        <end position="144"/>
    </location>
</feature>
<evidence type="ECO:0000313" key="5">
    <source>
        <dbReference type="Proteomes" id="UP000229794"/>
    </source>
</evidence>
<sequence length="297" mass="33048">MKTSNKIIWSIIILLIVGLSFYLFFSPQSDQNQNGLTPDLAGHIQSKSDLIVLEEPKPMATVSSPLIIHGQARGAWYFEASFPVTILDGNGNVLVRTFASAVLDPNDPNSTWMTEDFVPFESEISFDRPTTNSGTLVLEKDNPSGLPEHDDELRIPINFNLEARDERTISLYYYNPDMDVDNSGNILCSEKGLVSVERMIPITQTPIQDTINLLLQGNLTNQEKAQGITTEYPLDGFQLEGASLNNGTLTLGFSDPNNRTSGGSCRASILWLQIRETALQFEEVQNVQFQSEELFQP</sequence>
<evidence type="ECO:0000259" key="2">
    <source>
        <dbReference type="Pfam" id="PF10646"/>
    </source>
</evidence>
<dbReference type="Proteomes" id="UP000229794">
    <property type="component" value="Unassembled WGS sequence"/>
</dbReference>
<dbReference type="Pfam" id="PF10648">
    <property type="entry name" value="Gmad2"/>
    <property type="match status" value="1"/>
</dbReference>
<dbReference type="InterPro" id="IPR019606">
    <property type="entry name" value="GerMN"/>
</dbReference>
<dbReference type="EMBL" id="PCST01000037">
    <property type="protein sequence ID" value="PIP55506.1"/>
    <property type="molecule type" value="Genomic_DNA"/>
</dbReference>
<keyword evidence="1" id="KW-0812">Transmembrane</keyword>
<gene>
    <name evidence="4" type="ORF">COX06_02795</name>
</gene>
<feature type="domain" description="GerMN" evidence="2">
    <location>
        <begin position="171"/>
        <end position="292"/>
    </location>
</feature>
<evidence type="ECO:0008006" key="6">
    <source>
        <dbReference type="Google" id="ProtNLM"/>
    </source>
</evidence>
<organism evidence="4 5">
    <name type="scientific">Candidatus Zambryskibacteria bacterium CG22_combo_CG10-13_8_21_14_all_42_17</name>
    <dbReference type="NCBI Taxonomy" id="1975118"/>
    <lineage>
        <taxon>Bacteria</taxon>
        <taxon>Candidatus Zambryskiibacteriota</taxon>
    </lineage>
</organism>
<keyword evidence="1" id="KW-1133">Transmembrane helix</keyword>
<name>A0A2H0BD02_9BACT</name>
<evidence type="ECO:0000256" key="1">
    <source>
        <dbReference type="SAM" id="Phobius"/>
    </source>
</evidence>
<protein>
    <recommendedName>
        <fullName evidence="6">Bacterial spore germination immunoglobulin-like domain-containing protein</fullName>
    </recommendedName>
</protein>
<reference evidence="4 5" key="1">
    <citation type="submission" date="2017-09" db="EMBL/GenBank/DDBJ databases">
        <title>Depth-based differentiation of microbial function through sediment-hosted aquifers and enrichment of novel symbionts in the deep terrestrial subsurface.</title>
        <authorList>
            <person name="Probst A.J."/>
            <person name="Ladd B."/>
            <person name="Jarett J.K."/>
            <person name="Geller-Mcgrath D.E."/>
            <person name="Sieber C.M."/>
            <person name="Emerson J.B."/>
            <person name="Anantharaman K."/>
            <person name="Thomas B.C."/>
            <person name="Malmstrom R."/>
            <person name="Stieglmeier M."/>
            <person name="Klingl A."/>
            <person name="Woyke T."/>
            <person name="Ryan C.M."/>
            <person name="Banfield J.F."/>
        </authorList>
    </citation>
    <scope>NUCLEOTIDE SEQUENCE [LARGE SCALE GENOMIC DNA]</scope>
    <source>
        <strain evidence="4">CG22_combo_CG10-13_8_21_14_all_42_17</strain>
    </source>
</reference>
<evidence type="ECO:0000259" key="3">
    <source>
        <dbReference type="Pfam" id="PF10648"/>
    </source>
</evidence>
<dbReference type="AlphaFoldDB" id="A0A2H0BD02"/>
<dbReference type="Pfam" id="PF10646">
    <property type="entry name" value="Germane"/>
    <property type="match status" value="1"/>
</dbReference>
<dbReference type="InterPro" id="IPR018911">
    <property type="entry name" value="Gmad2_Ig-like_dom"/>
</dbReference>
<comment type="caution">
    <text evidence="4">The sequence shown here is derived from an EMBL/GenBank/DDBJ whole genome shotgun (WGS) entry which is preliminary data.</text>
</comment>